<dbReference type="EMBL" id="JAPDMQ010000051">
    <property type="protein sequence ID" value="KAK0538001.1"/>
    <property type="molecule type" value="Genomic_DNA"/>
</dbReference>
<dbReference type="GO" id="GO:0006357">
    <property type="term" value="P:regulation of transcription by RNA polymerase II"/>
    <property type="evidence" value="ECO:0007669"/>
    <property type="project" value="InterPro"/>
</dbReference>
<keyword evidence="2" id="KW-0808">Transferase</keyword>
<comment type="caution">
    <text evidence="2">The sequence shown here is derived from an EMBL/GenBank/DDBJ whole genome shotgun (WGS) entry which is preliminary data.</text>
</comment>
<proteinExistence type="predicted"/>
<dbReference type="InterPro" id="IPR043198">
    <property type="entry name" value="Cyclin/Ssn8"/>
</dbReference>
<dbReference type="AlphaFoldDB" id="A0AAN6GGF4"/>
<accession>A0AAN6GGF4</accession>
<feature type="compositionally biased region" description="Polar residues" evidence="1">
    <location>
        <begin position="809"/>
        <end position="818"/>
    </location>
</feature>
<evidence type="ECO:0000256" key="1">
    <source>
        <dbReference type="SAM" id="MobiDB-lite"/>
    </source>
</evidence>
<sequence>MMSAAASGGGGGSGSGSRGAQGAGGAHHQQQQYSGHAHPQPQQQQQQQQQVQQQQLNMEQMYMQQQRTTLTAGPDHSIVTRAHYAYLTPAEYQALNEHMRSIAIRTHTLAAFSAHTHQACGLIEGTASRLGFPRRTIATAQLLYTRFHLTYPPSDFLLHEVSLACLVLSSKICDTPKRTKDMIVTSYALRHPEKCKITTSVAVPAAQAKAAMAALSAGKDYIQPSSASGAAGPASRPRAPSAAAASSSTAEIPASRLMGNIAESDIDPARIENERGRILAIERLLLETTSFNFQIRAQNALALSFKLGRRLRAADAHRSPAPLIYPPLTIALASLYLASLFTFPPHKSVVDSPHTDEADRVADQQYYAYFENTRSPNPNSSKTLSPTASSRTSFQAPPRGILGASILGSSSRGRSGDTGGSKSQQSSPNTDQAGPGAGDTLPGPQRDAARLIMCFTASDGLFGDASTRPGGSNRRAWREQCAAQQQQQQQQQQAGGSGPARKKRKVEEGGSATGASAADAIAIDADEDEEMGGVHDQAEQGDSFGKGGDALADEALWLALGSSSGVAQVESAALIILDLYIESLRLLSSSPPFSGPLPVQPAHLAAGSTTSNTIVTSSKGKTSGSSAAGASDETPSPFSPLASPRVHSNGTGAGASGNAGADDKSGTTTTVVLVNTRQAPMPPSYALSPPPLEVLQVLNNGYGIARSETSRVPLMSASRGLGLGIGSASGGTAATASRFANGTASPSSGSQFQSGGAQHGPELSQARPPSPLELLQELDQLKLWLLRIGRRRERADGVLLSHPPPRTPSLHQTSNSAGSADADAEERRTAEEYARRRWETAQWRRWSAQVGQSTDDGRMRGIVPEDPVVRARFGLSGKGPLEYKQGVVRFLF</sequence>
<feature type="region of interest" description="Disordered" evidence="1">
    <location>
        <begin position="1"/>
        <end position="53"/>
    </location>
</feature>
<feature type="region of interest" description="Disordered" evidence="1">
    <location>
        <begin position="738"/>
        <end position="768"/>
    </location>
</feature>
<feature type="compositionally biased region" description="Low complexity" evidence="1">
    <location>
        <begin position="509"/>
        <end position="518"/>
    </location>
</feature>
<evidence type="ECO:0000313" key="3">
    <source>
        <dbReference type="Proteomes" id="UP001176521"/>
    </source>
</evidence>
<dbReference type="Proteomes" id="UP001176521">
    <property type="component" value="Unassembled WGS sequence"/>
</dbReference>
<evidence type="ECO:0000313" key="2">
    <source>
        <dbReference type="EMBL" id="KAK0538001.1"/>
    </source>
</evidence>
<dbReference type="GO" id="GO:0016538">
    <property type="term" value="F:cyclin-dependent protein serine/threonine kinase regulator activity"/>
    <property type="evidence" value="ECO:0007669"/>
    <property type="project" value="InterPro"/>
</dbReference>
<keyword evidence="2" id="KW-0418">Kinase</keyword>
<dbReference type="InterPro" id="IPR036915">
    <property type="entry name" value="Cyclin-like_sf"/>
</dbReference>
<feature type="compositionally biased region" description="Gly residues" evidence="1">
    <location>
        <begin position="7"/>
        <end position="25"/>
    </location>
</feature>
<feature type="region of interest" description="Disordered" evidence="1">
    <location>
        <begin position="226"/>
        <end position="250"/>
    </location>
</feature>
<feature type="compositionally biased region" description="Low complexity" evidence="1">
    <location>
        <begin position="26"/>
        <end position="53"/>
    </location>
</feature>
<keyword evidence="2" id="KW-0378">Hydrolase</keyword>
<dbReference type="PANTHER" id="PTHR10026">
    <property type="entry name" value="CYCLIN"/>
    <property type="match status" value="1"/>
</dbReference>
<feature type="compositionally biased region" description="Low complexity" evidence="1">
    <location>
        <begin position="226"/>
        <end position="248"/>
    </location>
</feature>
<reference evidence="2" key="1">
    <citation type="journal article" date="2023" name="PhytoFront">
        <title>Draft Genome Resources of Seven Strains of Tilletia horrida, Causal Agent of Kernel Smut of Rice.</title>
        <authorList>
            <person name="Khanal S."/>
            <person name="Antony Babu S."/>
            <person name="Zhou X.G."/>
        </authorList>
    </citation>
    <scope>NUCLEOTIDE SEQUENCE</scope>
    <source>
        <strain evidence="2">TX3</strain>
    </source>
</reference>
<feature type="compositionally biased region" description="Low complexity" evidence="1">
    <location>
        <begin position="616"/>
        <end position="631"/>
    </location>
</feature>
<feature type="region of interest" description="Disordered" evidence="1">
    <location>
        <begin position="371"/>
        <end position="445"/>
    </location>
</feature>
<protein>
    <submittedName>
        <fullName evidence="2">RNA polymerase II C-terminal domain kinase beta subunit</fullName>
        <ecNumber evidence="2">3.2.1.21</ecNumber>
    </submittedName>
</protein>
<feature type="compositionally biased region" description="Low complexity" evidence="1">
    <location>
        <begin position="400"/>
        <end position="413"/>
    </location>
</feature>
<dbReference type="GO" id="GO:0008422">
    <property type="term" value="F:beta-glucosidase activity"/>
    <property type="evidence" value="ECO:0007669"/>
    <property type="project" value="UniProtKB-EC"/>
</dbReference>
<feature type="region of interest" description="Disordered" evidence="1">
    <location>
        <begin position="460"/>
        <end position="518"/>
    </location>
</feature>
<keyword evidence="3" id="KW-1185">Reference proteome</keyword>
<gene>
    <name evidence="2" type="primary">CTK2</name>
    <name evidence="2" type="ORF">OC842_001442</name>
</gene>
<keyword evidence="2" id="KW-0326">Glycosidase</keyword>
<feature type="region of interest" description="Disordered" evidence="1">
    <location>
        <begin position="796"/>
        <end position="832"/>
    </location>
</feature>
<dbReference type="GO" id="GO:0016301">
    <property type="term" value="F:kinase activity"/>
    <property type="evidence" value="ECO:0007669"/>
    <property type="project" value="UniProtKB-KW"/>
</dbReference>
<organism evidence="2 3">
    <name type="scientific">Tilletia horrida</name>
    <dbReference type="NCBI Taxonomy" id="155126"/>
    <lineage>
        <taxon>Eukaryota</taxon>
        <taxon>Fungi</taxon>
        <taxon>Dikarya</taxon>
        <taxon>Basidiomycota</taxon>
        <taxon>Ustilaginomycotina</taxon>
        <taxon>Exobasidiomycetes</taxon>
        <taxon>Tilletiales</taxon>
        <taxon>Tilletiaceae</taxon>
        <taxon>Tilletia</taxon>
    </lineage>
</organism>
<name>A0AAN6GGF4_9BASI</name>
<dbReference type="SUPFAM" id="SSF47954">
    <property type="entry name" value="Cyclin-like"/>
    <property type="match status" value="2"/>
</dbReference>
<feature type="compositionally biased region" description="Polar residues" evidence="1">
    <location>
        <begin position="372"/>
        <end position="395"/>
    </location>
</feature>
<feature type="region of interest" description="Disordered" evidence="1">
    <location>
        <begin position="608"/>
        <end position="666"/>
    </location>
</feature>
<dbReference type="EC" id="3.2.1.21" evidence="2"/>
<dbReference type="Gene3D" id="1.10.472.10">
    <property type="entry name" value="Cyclin-like"/>
    <property type="match status" value="1"/>
</dbReference>
<feature type="compositionally biased region" description="Low complexity" evidence="1">
    <location>
        <begin position="745"/>
        <end position="756"/>
    </location>
</feature>
<feature type="compositionally biased region" description="Low complexity" evidence="1">
    <location>
        <begin position="480"/>
        <end position="494"/>
    </location>
</feature>